<sequence>MYFLLGGIIFILICFPVIYAATLVWVKQYTSPRWIIVLFPFVWLIGEWVRTWLWTGFPYYQLGFAFVDTPLAGFAPLGGELAVTLSVLVSVSLLAGSFIFKANKTRIAMLSTLLIIWAGGAQLRTMDWGTVGERPLKIRLVHGSPDQLKKTKRYYTIDTIKQYLAYSEVLPQPDLVIWPESSIAMELRRVYHYLKEGA</sequence>
<dbReference type="PANTHER" id="PTHR38686:SF1">
    <property type="entry name" value="APOLIPOPROTEIN N-ACYLTRANSFERASE"/>
    <property type="match status" value="1"/>
</dbReference>
<feature type="transmembrane region" description="Helical" evidence="1">
    <location>
        <begin position="6"/>
        <end position="26"/>
    </location>
</feature>
<dbReference type="EMBL" id="QGKM01000102">
    <property type="protein sequence ID" value="PWQ92265.1"/>
    <property type="molecule type" value="Genomic_DNA"/>
</dbReference>
<protein>
    <recommendedName>
        <fullName evidence="2">Apolipoprotein N-acyltransferase N-terminal domain-containing protein</fullName>
    </recommendedName>
</protein>
<keyword evidence="1" id="KW-0472">Membrane</keyword>
<dbReference type="GO" id="GO:0042158">
    <property type="term" value="P:lipoprotein biosynthetic process"/>
    <property type="evidence" value="ECO:0007669"/>
    <property type="project" value="InterPro"/>
</dbReference>
<dbReference type="GO" id="GO:0016410">
    <property type="term" value="F:N-acyltransferase activity"/>
    <property type="evidence" value="ECO:0007669"/>
    <property type="project" value="InterPro"/>
</dbReference>
<dbReference type="InterPro" id="IPR045378">
    <property type="entry name" value="LNT_N"/>
</dbReference>
<evidence type="ECO:0000313" key="3">
    <source>
        <dbReference type="EMBL" id="PWQ92265.1"/>
    </source>
</evidence>
<dbReference type="PANTHER" id="PTHR38686">
    <property type="entry name" value="APOLIPOPROTEIN N-ACYLTRANSFERASE"/>
    <property type="match status" value="1"/>
</dbReference>
<evidence type="ECO:0000256" key="1">
    <source>
        <dbReference type="SAM" id="Phobius"/>
    </source>
</evidence>
<feature type="transmembrane region" description="Helical" evidence="1">
    <location>
        <begin position="33"/>
        <end position="54"/>
    </location>
</feature>
<organism evidence="3 4">
    <name type="scientific">Leucothrix pacifica</name>
    <dbReference type="NCBI Taxonomy" id="1247513"/>
    <lineage>
        <taxon>Bacteria</taxon>
        <taxon>Pseudomonadati</taxon>
        <taxon>Pseudomonadota</taxon>
        <taxon>Gammaproteobacteria</taxon>
        <taxon>Thiotrichales</taxon>
        <taxon>Thiotrichaceae</taxon>
        <taxon>Leucothrix</taxon>
    </lineage>
</organism>
<keyword evidence="1" id="KW-1133">Transmembrane helix</keyword>
<dbReference type="Proteomes" id="UP000245539">
    <property type="component" value="Unassembled WGS sequence"/>
</dbReference>
<reference evidence="3 4" key="1">
    <citation type="submission" date="2018-05" db="EMBL/GenBank/DDBJ databases">
        <title>Leucothrix arctica sp. nov., isolated from Arctic seawater.</title>
        <authorList>
            <person name="Choi A."/>
            <person name="Baek K."/>
        </authorList>
    </citation>
    <scope>NUCLEOTIDE SEQUENCE [LARGE SCALE GENOMIC DNA]</scope>
    <source>
        <strain evidence="3 4">JCM 18388</strain>
    </source>
</reference>
<keyword evidence="4" id="KW-1185">Reference proteome</keyword>
<dbReference type="GO" id="GO:0016020">
    <property type="term" value="C:membrane"/>
    <property type="evidence" value="ECO:0007669"/>
    <property type="project" value="InterPro"/>
</dbReference>
<evidence type="ECO:0000313" key="4">
    <source>
        <dbReference type="Proteomes" id="UP000245539"/>
    </source>
</evidence>
<evidence type="ECO:0000259" key="2">
    <source>
        <dbReference type="Pfam" id="PF20154"/>
    </source>
</evidence>
<name>A0A317C0U5_9GAMM</name>
<dbReference type="Pfam" id="PF20154">
    <property type="entry name" value="LNT_N"/>
    <property type="match status" value="1"/>
</dbReference>
<proteinExistence type="predicted"/>
<dbReference type="AlphaFoldDB" id="A0A317C0U5"/>
<dbReference type="InterPro" id="IPR004563">
    <property type="entry name" value="Apolipo_AcylTrfase"/>
</dbReference>
<accession>A0A317C0U5</accession>
<gene>
    <name evidence="3" type="ORF">DKW60_22040</name>
</gene>
<feature type="domain" description="Apolipoprotein N-acyltransferase N-terminal" evidence="2">
    <location>
        <begin position="7"/>
        <end position="90"/>
    </location>
</feature>
<comment type="caution">
    <text evidence="3">The sequence shown here is derived from an EMBL/GenBank/DDBJ whole genome shotgun (WGS) entry which is preliminary data.</text>
</comment>
<keyword evidence="1" id="KW-0812">Transmembrane</keyword>
<feature type="transmembrane region" description="Helical" evidence="1">
    <location>
        <begin position="74"/>
        <end position="100"/>
    </location>
</feature>
<feature type="non-terminal residue" evidence="3">
    <location>
        <position position="198"/>
    </location>
</feature>